<reference key="2">
    <citation type="submission" date="2011-10" db="EMBL/GenBank/DDBJ databases">
        <title>The genome and transcriptome sequence of Clonorchis sinensis provide insights into the carcinogenic liver fluke.</title>
        <authorList>
            <person name="Wang X."/>
            <person name="Huang Y."/>
            <person name="Chen W."/>
            <person name="Liu H."/>
            <person name="Guo L."/>
            <person name="Chen Y."/>
            <person name="Luo F."/>
            <person name="Zhou W."/>
            <person name="Sun J."/>
            <person name="Mao Q."/>
            <person name="Liang P."/>
            <person name="Zhou C."/>
            <person name="Tian Y."/>
            <person name="Men J."/>
            <person name="Lv X."/>
            <person name="Huang L."/>
            <person name="Zhou J."/>
            <person name="Hu Y."/>
            <person name="Li R."/>
            <person name="Zhang F."/>
            <person name="Lei H."/>
            <person name="Li X."/>
            <person name="Hu X."/>
            <person name="Liang C."/>
            <person name="Xu J."/>
            <person name="Wu Z."/>
            <person name="Yu X."/>
        </authorList>
    </citation>
    <scope>NUCLEOTIDE SEQUENCE</scope>
    <source>
        <strain>Henan</strain>
    </source>
</reference>
<dbReference type="Proteomes" id="UP000008909">
    <property type="component" value="Unassembled WGS sequence"/>
</dbReference>
<feature type="non-terminal residue" evidence="2">
    <location>
        <position position="590"/>
    </location>
</feature>
<protein>
    <submittedName>
        <fullName evidence="2">Uncharacterized protein</fullName>
    </submittedName>
</protein>
<proteinExistence type="predicted"/>
<feature type="region of interest" description="Disordered" evidence="1">
    <location>
        <begin position="345"/>
        <end position="367"/>
    </location>
</feature>
<dbReference type="AlphaFoldDB" id="G7YFY4"/>
<evidence type="ECO:0000256" key="1">
    <source>
        <dbReference type="SAM" id="MobiDB-lite"/>
    </source>
</evidence>
<feature type="region of interest" description="Disordered" evidence="1">
    <location>
        <begin position="261"/>
        <end position="285"/>
    </location>
</feature>
<organism evidence="2 3">
    <name type="scientific">Clonorchis sinensis</name>
    <name type="common">Chinese liver fluke</name>
    <dbReference type="NCBI Taxonomy" id="79923"/>
    <lineage>
        <taxon>Eukaryota</taxon>
        <taxon>Metazoa</taxon>
        <taxon>Spiralia</taxon>
        <taxon>Lophotrochozoa</taxon>
        <taxon>Platyhelminthes</taxon>
        <taxon>Trematoda</taxon>
        <taxon>Digenea</taxon>
        <taxon>Opisthorchiida</taxon>
        <taxon>Opisthorchiata</taxon>
        <taxon>Opisthorchiidae</taxon>
        <taxon>Clonorchis</taxon>
    </lineage>
</organism>
<dbReference type="EMBL" id="DF143209">
    <property type="protein sequence ID" value="GAA51867.1"/>
    <property type="molecule type" value="Genomic_DNA"/>
</dbReference>
<name>G7YFY4_CLOSI</name>
<reference evidence="2" key="1">
    <citation type="journal article" date="2011" name="Genome Biol.">
        <title>The draft genome of the carcinogenic human liver fluke Clonorchis sinensis.</title>
        <authorList>
            <person name="Wang X."/>
            <person name="Chen W."/>
            <person name="Huang Y."/>
            <person name="Sun J."/>
            <person name="Men J."/>
            <person name="Liu H."/>
            <person name="Luo F."/>
            <person name="Guo L."/>
            <person name="Lv X."/>
            <person name="Deng C."/>
            <person name="Zhou C."/>
            <person name="Fan Y."/>
            <person name="Li X."/>
            <person name="Huang L."/>
            <person name="Hu Y."/>
            <person name="Liang C."/>
            <person name="Hu X."/>
            <person name="Xu J."/>
            <person name="Yu X."/>
        </authorList>
    </citation>
    <scope>NUCLEOTIDE SEQUENCE [LARGE SCALE GENOMIC DNA]</scope>
    <source>
        <strain evidence="2">Henan</strain>
    </source>
</reference>
<gene>
    <name evidence="2" type="ORF">CLF_106934</name>
</gene>
<sequence length="590" mass="64895">MRKHRADILKHTIQVFLRAKWLTRKCEMPATETQLFSSSEASSCENDFRKTKNRVIIHSICKPNRQKRHFHMMALYFSVGTNQCDNTQGFADEGSPLAIKTSYDAQLNSDDYRPAQKQDVNTVIGLTAPSLSTGFRHATSDHPDASSAGYTDLNTVLNHRADEFMLDLTLVIGPLSGLRPATSKQDVNTVIGLTAPSLSTGFRQATSDHPDASSAGYTDLNTVLNHRADEFMLDLTLVIGPLSGLRPAMSDSMAVRHRKGAKAQRFSTNSLDNEPGTLDGFQNKKMPFVPQDSSRCWPYRTPVLFKHGGETLDRCLPNVFASIRTERPFQSIGDSMAVRHRKGAKAQRFSTNSLDNEPGTLDGFQNKKMPFVPQDSSRCWPYRTPVLFKHGGETLDRCLPNVFASIRTERPFQSIGIDLTNDSTPAAKLDAVLHNMSDFLSGKKGLRLIDRAETFYKQDVNTVIGLTAPSLSTGFRQATSDHPDASSAGYTDLNTVLNHRADEFMLDLTLVIGPLSGLRPAMSKQDVNTVIGLTAPSLSTGFRQATSDHPDASSAGYTDLNTVLNHRADEFMLDLTLVIGPLSGLRPATS</sequence>
<evidence type="ECO:0000313" key="2">
    <source>
        <dbReference type="EMBL" id="GAA51867.1"/>
    </source>
</evidence>
<keyword evidence="3" id="KW-1185">Reference proteome</keyword>
<evidence type="ECO:0000313" key="3">
    <source>
        <dbReference type="Proteomes" id="UP000008909"/>
    </source>
</evidence>
<accession>G7YFY4</accession>